<protein>
    <submittedName>
        <fullName evidence="3">DUF2384 domain-containing protein</fullName>
    </submittedName>
</protein>
<sequence length="154" mass="16786">MSTALADQPALGQAVALLGGRRALRRQLDSRLAAHDLLRDGLPGHALEHLVSHVRLLAGEGLEAALGISLRTYQRRREDPERRLSPEQSGRIWTFAELLARATTLLGSQQAAEAWFLAPALALEGRRPLDLLSTPAGVEALAEHLTRLEFGVYT</sequence>
<name>A0ABT1D498_9PROT</name>
<dbReference type="EMBL" id="JAFIRR010000058">
    <property type="protein sequence ID" value="MCO6416447.1"/>
    <property type="molecule type" value="Genomic_DNA"/>
</dbReference>
<organism evidence="3 4">
    <name type="scientific">Siccirubricoccus soli</name>
    <dbReference type="NCBI Taxonomy" id="2899147"/>
    <lineage>
        <taxon>Bacteria</taxon>
        <taxon>Pseudomonadati</taxon>
        <taxon>Pseudomonadota</taxon>
        <taxon>Alphaproteobacteria</taxon>
        <taxon>Acetobacterales</taxon>
        <taxon>Roseomonadaceae</taxon>
        <taxon>Siccirubricoccus</taxon>
    </lineage>
</organism>
<keyword evidence="4" id="KW-1185">Reference proteome</keyword>
<evidence type="ECO:0000259" key="2">
    <source>
        <dbReference type="Pfam" id="PF20432"/>
    </source>
</evidence>
<dbReference type="Proteomes" id="UP001523392">
    <property type="component" value="Unassembled WGS sequence"/>
</dbReference>
<evidence type="ECO:0000313" key="4">
    <source>
        <dbReference type="Proteomes" id="UP001523392"/>
    </source>
</evidence>
<proteinExistence type="predicted"/>
<comment type="caution">
    <text evidence="3">The sequence shown here is derived from an EMBL/GenBank/DDBJ whole genome shotgun (WGS) entry which is preliminary data.</text>
</comment>
<gene>
    <name evidence="3" type="ORF">JYK14_09740</name>
</gene>
<accession>A0ABT1D498</accession>
<reference evidence="3 4" key="1">
    <citation type="submission" date="2021-12" db="EMBL/GenBank/DDBJ databases">
        <title>Siccirubricoccus leaddurans sp. nov., a high concentration Zn2+ tolerance bacterium.</title>
        <authorList>
            <person name="Cao Y."/>
        </authorList>
    </citation>
    <scope>NUCLEOTIDE SEQUENCE [LARGE SCALE GENOMIC DNA]</scope>
    <source>
        <strain evidence="3 4">KC 17139</strain>
    </source>
</reference>
<dbReference type="RefSeq" id="WP_252953056.1">
    <property type="nucleotide sequence ID" value="NZ_JAFIRR010000058.1"/>
</dbReference>
<dbReference type="NCBIfam" id="TIGR02293">
    <property type="entry name" value="TAS_TIGR02293"/>
    <property type="match status" value="1"/>
</dbReference>
<evidence type="ECO:0000259" key="1">
    <source>
        <dbReference type="Pfam" id="PF09722"/>
    </source>
</evidence>
<dbReference type="InterPro" id="IPR046847">
    <property type="entry name" value="Xre-like_HTH"/>
</dbReference>
<dbReference type="Pfam" id="PF09722">
    <property type="entry name" value="Xre_MbcA_ParS_C"/>
    <property type="match status" value="1"/>
</dbReference>
<feature type="domain" description="Antitoxin Xre/MbcA/ParS-like toxin-binding" evidence="1">
    <location>
        <begin position="102"/>
        <end position="151"/>
    </location>
</feature>
<dbReference type="Pfam" id="PF20432">
    <property type="entry name" value="Xre-like-HTH"/>
    <property type="match status" value="1"/>
</dbReference>
<evidence type="ECO:0000313" key="3">
    <source>
        <dbReference type="EMBL" id="MCO6416447.1"/>
    </source>
</evidence>
<feature type="domain" description="Antitoxin Xre-like helix-turn-helix" evidence="2">
    <location>
        <begin position="34"/>
        <end position="96"/>
    </location>
</feature>
<dbReference type="InterPro" id="IPR024467">
    <property type="entry name" value="Xre/MbcA/ParS-like_toxin-bd"/>
</dbReference>
<dbReference type="InterPro" id="IPR011979">
    <property type="entry name" value="Antitox_Xre"/>
</dbReference>